<feature type="domain" description="Mechanosensitive ion channel MscS" evidence="8">
    <location>
        <begin position="130"/>
        <end position="194"/>
    </location>
</feature>
<sequence>MQVAAAMATKSIKQQTNIVKRFWMGIDWDQILAKIAGTVFELVLISILFVIINKIVMVVIERSFKTYQSTSMISEGRAKTIYSLIRNSARYILYFFYLYGILSLLGVPVGTLIASAGIFSVALGLGAQSLVRDILSGFFILLEQQLDVGDHVKIGTVEGTVVALGLKTTQIKSFDGTLNYIPNSTITMVSNLSRSNMRVQIDVRIAAQTDSDTVTELLNQVDQELAPNYPEIKTGPDIFGVVDLGNGNLAIRVILYTENGAQGRIQSDFLAAYIQKLTAAGIDMPANAYPTPNA</sequence>
<protein>
    <submittedName>
        <fullName evidence="10">Small-conductance mechanosensitive channel</fullName>
    </submittedName>
</protein>
<dbReference type="RefSeq" id="WP_057903788.1">
    <property type="nucleotide sequence ID" value="NZ_AZDA01000018.1"/>
</dbReference>
<evidence type="ECO:0000256" key="3">
    <source>
        <dbReference type="ARBA" id="ARBA00022475"/>
    </source>
</evidence>
<dbReference type="STRING" id="1423726.FC07_GL001134"/>
<dbReference type="OrthoDB" id="9809206at2"/>
<dbReference type="PANTHER" id="PTHR30460">
    <property type="entry name" value="MODERATE CONDUCTANCE MECHANOSENSITIVE CHANNEL YBIO"/>
    <property type="match status" value="1"/>
</dbReference>
<dbReference type="Pfam" id="PF00924">
    <property type="entry name" value="MS_channel_2nd"/>
    <property type="match status" value="1"/>
</dbReference>
<dbReference type="SUPFAM" id="SSF82861">
    <property type="entry name" value="Mechanosensitive channel protein MscS (YggB), transmembrane region"/>
    <property type="match status" value="1"/>
</dbReference>
<dbReference type="Gene3D" id="1.10.287.1260">
    <property type="match status" value="1"/>
</dbReference>
<comment type="subcellular location">
    <subcellularLocation>
        <location evidence="1">Cell membrane</location>
        <topology evidence="1">Multi-pass membrane protein</topology>
    </subcellularLocation>
</comment>
<evidence type="ECO:0000256" key="7">
    <source>
        <dbReference type="SAM" id="Phobius"/>
    </source>
</evidence>
<evidence type="ECO:0000256" key="2">
    <source>
        <dbReference type="ARBA" id="ARBA00008017"/>
    </source>
</evidence>
<reference evidence="10 11" key="1">
    <citation type="journal article" date="2015" name="Genome Announc.">
        <title>Expanding the biotechnology potential of lactobacilli through comparative genomics of 213 strains and associated genera.</title>
        <authorList>
            <person name="Sun Z."/>
            <person name="Harris H.M."/>
            <person name="McCann A."/>
            <person name="Guo C."/>
            <person name="Argimon S."/>
            <person name="Zhang W."/>
            <person name="Yang X."/>
            <person name="Jeffery I.B."/>
            <person name="Cooney J.C."/>
            <person name="Kagawa T.F."/>
            <person name="Liu W."/>
            <person name="Song Y."/>
            <person name="Salvetti E."/>
            <person name="Wrobel A."/>
            <person name="Rasinkangas P."/>
            <person name="Parkhill J."/>
            <person name="Rea M.C."/>
            <person name="O'Sullivan O."/>
            <person name="Ritari J."/>
            <person name="Douillard F.P."/>
            <person name="Paul Ross R."/>
            <person name="Yang R."/>
            <person name="Briner A.E."/>
            <person name="Felis G.E."/>
            <person name="de Vos W.M."/>
            <person name="Barrangou R."/>
            <person name="Klaenhammer T.R."/>
            <person name="Caufield P.W."/>
            <person name="Cui Y."/>
            <person name="Zhang H."/>
            <person name="O'Toole P.W."/>
        </authorList>
    </citation>
    <scope>NUCLEOTIDE SEQUENCE [LARGE SCALE GENOMIC DNA]</scope>
    <source>
        <strain evidence="10 11">DSM 20003</strain>
    </source>
</reference>
<dbReference type="PANTHER" id="PTHR30460:SF0">
    <property type="entry name" value="MODERATE CONDUCTANCE MECHANOSENSITIVE CHANNEL YBIO"/>
    <property type="match status" value="1"/>
</dbReference>
<dbReference type="GO" id="GO:0005886">
    <property type="term" value="C:plasma membrane"/>
    <property type="evidence" value="ECO:0007669"/>
    <property type="project" value="UniProtKB-SubCell"/>
</dbReference>
<dbReference type="SUPFAM" id="SSF50182">
    <property type="entry name" value="Sm-like ribonucleoproteins"/>
    <property type="match status" value="1"/>
</dbReference>
<evidence type="ECO:0000256" key="1">
    <source>
        <dbReference type="ARBA" id="ARBA00004651"/>
    </source>
</evidence>
<keyword evidence="11" id="KW-1185">Reference proteome</keyword>
<dbReference type="Proteomes" id="UP000051461">
    <property type="component" value="Unassembled WGS sequence"/>
</dbReference>
<keyword evidence="6 7" id="KW-0472">Membrane</keyword>
<dbReference type="GO" id="GO:0008381">
    <property type="term" value="F:mechanosensitive monoatomic ion channel activity"/>
    <property type="evidence" value="ECO:0007669"/>
    <property type="project" value="InterPro"/>
</dbReference>
<dbReference type="InterPro" id="IPR049142">
    <property type="entry name" value="MS_channel_1st"/>
</dbReference>
<dbReference type="EMBL" id="AZDA01000018">
    <property type="protein sequence ID" value="KRK40273.1"/>
    <property type="molecule type" value="Genomic_DNA"/>
</dbReference>
<evidence type="ECO:0000256" key="4">
    <source>
        <dbReference type="ARBA" id="ARBA00022692"/>
    </source>
</evidence>
<accession>A0A0R1H8N0</accession>
<evidence type="ECO:0000313" key="10">
    <source>
        <dbReference type="EMBL" id="KRK40273.1"/>
    </source>
</evidence>
<name>A0A0R1H8N0_9LACO</name>
<comment type="similarity">
    <text evidence="2">Belongs to the MscS (TC 1.A.23) family.</text>
</comment>
<dbReference type="SUPFAM" id="SSF82689">
    <property type="entry name" value="Mechanosensitive channel protein MscS (YggB), C-terminal domain"/>
    <property type="match status" value="1"/>
</dbReference>
<organism evidence="10 11">
    <name type="scientific">Loigolactobacillus bifermentans DSM 20003</name>
    <dbReference type="NCBI Taxonomy" id="1423726"/>
    <lineage>
        <taxon>Bacteria</taxon>
        <taxon>Bacillati</taxon>
        <taxon>Bacillota</taxon>
        <taxon>Bacilli</taxon>
        <taxon>Lactobacillales</taxon>
        <taxon>Lactobacillaceae</taxon>
        <taxon>Loigolactobacillus</taxon>
    </lineage>
</organism>
<feature type="transmembrane region" description="Helical" evidence="7">
    <location>
        <begin position="92"/>
        <end position="125"/>
    </location>
</feature>
<dbReference type="InterPro" id="IPR011014">
    <property type="entry name" value="MscS_channel_TM-2"/>
</dbReference>
<dbReference type="AlphaFoldDB" id="A0A0R1H8N0"/>
<evidence type="ECO:0000259" key="8">
    <source>
        <dbReference type="Pfam" id="PF00924"/>
    </source>
</evidence>
<dbReference type="Gene3D" id="2.30.30.60">
    <property type="match status" value="1"/>
</dbReference>
<dbReference type="InterPro" id="IPR011066">
    <property type="entry name" value="MscS_channel_C_sf"/>
</dbReference>
<dbReference type="InterPro" id="IPR023408">
    <property type="entry name" value="MscS_beta-dom_sf"/>
</dbReference>
<dbReference type="InterPro" id="IPR010920">
    <property type="entry name" value="LSM_dom_sf"/>
</dbReference>
<dbReference type="InterPro" id="IPR006685">
    <property type="entry name" value="MscS_channel_2nd"/>
</dbReference>
<comment type="caution">
    <text evidence="10">The sequence shown here is derived from an EMBL/GenBank/DDBJ whole genome shotgun (WGS) entry which is preliminary data.</text>
</comment>
<proteinExistence type="inferred from homology"/>
<dbReference type="Pfam" id="PF21088">
    <property type="entry name" value="MS_channel_1st"/>
    <property type="match status" value="1"/>
</dbReference>
<keyword evidence="3" id="KW-1003">Cell membrane</keyword>
<dbReference type="InterPro" id="IPR045276">
    <property type="entry name" value="YbiO_bact"/>
</dbReference>
<dbReference type="Gene3D" id="3.30.70.100">
    <property type="match status" value="1"/>
</dbReference>
<feature type="transmembrane region" description="Helical" evidence="7">
    <location>
        <begin position="31"/>
        <end position="52"/>
    </location>
</feature>
<evidence type="ECO:0000313" key="11">
    <source>
        <dbReference type="Proteomes" id="UP000051461"/>
    </source>
</evidence>
<gene>
    <name evidence="10" type="ORF">FC07_GL001134</name>
</gene>
<evidence type="ECO:0000256" key="5">
    <source>
        <dbReference type="ARBA" id="ARBA00022989"/>
    </source>
</evidence>
<keyword evidence="5 7" id="KW-1133">Transmembrane helix</keyword>
<feature type="domain" description="Mechanosensitive ion channel transmembrane helices 2/3" evidence="9">
    <location>
        <begin position="90"/>
        <end position="128"/>
    </location>
</feature>
<evidence type="ECO:0000259" key="9">
    <source>
        <dbReference type="Pfam" id="PF21088"/>
    </source>
</evidence>
<evidence type="ECO:0000256" key="6">
    <source>
        <dbReference type="ARBA" id="ARBA00023136"/>
    </source>
</evidence>
<keyword evidence="4 7" id="KW-0812">Transmembrane</keyword>
<dbReference type="PATRIC" id="fig|1423726.3.peg.1173"/>